<evidence type="ECO:0000313" key="2">
    <source>
        <dbReference type="EMBL" id="BDR82471.1"/>
    </source>
</evidence>
<keyword evidence="1" id="KW-1133">Transmembrane helix</keyword>
<dbReference type="RefSeq" id="WP_039262204.1">
    <property type="nucleotide sequence ID" value="NZ_AP026812.1"/>
</dbReference>
<proteinExistence type="predicted"/>
<dbReference type="Proteomes" id="UP001321763">
    <property type="component" value="Plasmid pKHSU-234311-028-1"/>
</dbReference>
<organism evidence="2 3">
    <name type="scientific">Clostridium tetani</name>
    <dbReference type="NCBI Taxonomy" id="1513"/>
    <lineage>
        <taxon>Bacteria</taxon>
        <taxon>Bacillati</taxon>
        <taxon>Bacillota</taxon>
        <taxon>Clostridia</taxon>
        <taxon>Eubacteriales</taxon>
        <taxon>Clostridiaceae</taxon>
        <taxon>Clostridium</taxon>
    </lineage>
</organism>
<keyword evidence="1" id="KW-0472">Membrane</keyword>
<accession>A0ABC8EGK0</accession>
<evidence type="ECO:0000313" key="3">
    <source>
        <dbReference type="Proteomes" id="UP001321763"/>
    </source>
</evidence>
<protein>
    <submittedName>
        <fullName evidence="2">Uncharacterized protein</fullName>
    </submittedName>
</protein>
<feature type="transmembrane region" description="Helical" evidence="1">
    <location>
        <begin position="21"/>
        <end position="37"/>
    </location>
</feature>
<gene>
    <name evidence="2" type="ORF">K234311028_p10300</name>
</gene>
<geneLocation type="plasmid" evidence="2 3">
    <name>pKHSU-234311-028-1</name>
</geneLocation>
<sequence length="65" mass="7930">MKFFRKMNEKEEYINLKSIRVAYFYTVFFLFICVIKGNSDVEFFLFITQNLVLIFSEGYFESKDK</sequence>
<name>A0ABC8EGK0_CLOTA</name>
<evidence type="ECO:0000256" key="1">
    <source>
        <dbReference type="SAM" id="Phobius"/>
    </source>
</evidence>
<reference evidence="2 3" key="1">
    <citation type="submission" date="2022-09" db="EMBL/GenBank/DDBJ databases">
        <title>complete genome sequences of Clostridium tetani str. KHSU-234311-028 isolated from soil.</title>
        <authorList>
            <person name="Sekizuka T."/>
            <person name="Shitada C."/>
            <person name="Takahashi M."/>
            <person name="Kuroda M."/>
        </authorList>
    </citation>
    <scope>NUCLEOTIDE SEQUENCE [LARGE SCALE GENOMIC DNA]</scope>
    <source>
        <strain evidence="2 3">KHSU-234311-028</strain>
        <plasmid evidence="2 3">pKHSU-234311-028-1</plasmid>
    </source>
</reference>
<dbReference type="AlphaFoldDB" id="A0ABC8EGK0"/>
<keyword evidence="1" id="KW-0812">Transmembrane</keyword>
<dbReference type="EMBL" id="AP026819">
    <property type="protein sequence ID" value="BDR82471.1"/>
    <property type="molecule type" value="Genomic_DNA"/>
</dbReference>
<keyword evidence="2" id="KW-0614">Plasmid</keyword>